<dbReference type="EMBL" id="RCZH01000005">
    <property type="protein sequence ID" value="TPG41629.1"/>
    <property type="molecule type" value="Genomic_DNA"/>
</dbReference>
<proteinExistence type="predicted"/>
<accession>A0A502EY46</accession>
<dbReference type="RefSeq" id="WP_140506063.1">
    <property type="nucleotide sequence ID" value="NZ_RCZH01000005.1"/>
</dbReference>
<comment type="caution">
    <text evidence="2">The sequence shown here is derived from an EMBL/GenBank/DDBJ whole genome shotgun (WGS) entry which is preliminary data.</text>
</comment>
<feature type="chain" id="PRO_5021337652" evidence="1">
    <location>
        <begin position="22"/>
        <end position="130"/>
    </location>
</feature>
<gene>
    <name evidence="2" type="ORF">EAH81_09110</name>
</gene>
<keyword evidence="3" id="KW-1185">Reference proteome</keyword>
<dbReference type="AlphaFoldDB" id="A0A502EY46"/>
<keyword evidence="1" id="KW-0732">Signal</keyword>
<evidence type="ECO:0000313" key="3">
    <source>
        <dbReference type="Proteomes" id="UP000319700"/>
    </source>
</evidence>
<evidence type="ECO:0000256" key="1">
    <source>
        <dbReference type="SAM" id="SignalP"/>
    </source>
</evidence>
<evidence type="ECO:0000313" key="2">
    <source>
        <dbReference type="EMBL" id="TPG41629.1"/>
    </source>
</evidence>
<dbReference type="OrthoDB" id="1253590at2"/>
<dbReference type="Proteomes" id="UP000319700">
    <property type="component" value="Unassembled WGS sequence"/>
</dbReference>
<sequence length="130" mass="15188">MSFLKSFTLLILFLTATISMAQNNQNFDCKILKDIKLKYAHKPDNTDYIIIKDNKHVENLEDGKYYIKSDLEWLSDCEYNATMTEITLPDFPFKAGEIMNVKFEKIKDDTIYGTATVRNQTFPIKFIIIK</sequence>
<name>A0A502EY46_9FLAO</name>
<feature type="signal peptide" evidence="1">
    <location>
        <begin position="1"/>
        <end position="21"/>
    </location>
</feature>
<reference evidence="2 3" key="1">
    <citation type="journal article" date="2019" name="Environ. Microbiol.">
        <title>Species interactions and distinct microbial communities in high Arctic permafrost affected cryosols are associated with the CH4 and CO2 gas fluxes.</title>
        <authorList>
            <person name="Altshuler I."/>
            <person name="Hamel J."/>
            <person name="Turney S."/>
            <person name="Magnuson E."/>
            <person name="Levesque R."/>
            <person name="Greer C."/>
            <person name="Whyte L.G."/>
        </authorList>
    </citation>
    <scope>NUCLEOTIDE SEQUENCE [LARGE SCALE GENOMIC DNA]</scope>
    <source>
        <strain evidence="2 3">42</strain>
    </source>
</reference>
<protein>
    <submittedName>
        <fullName evidence="2">Uncharacterized protein</fullName>
    </submittedName>
</protein>
<organism evidence="2 3">
    <name type="scientific">Flavobacterium pectinovorum</name>
    <dbReference type="NCBI Taxonomy" id="29533"/>
    <lineage>
        <taxon>Bacteria</taxon>
        <taxon>Pseudomonadati</taxon>
        <taxon>Bacteroidota</taxon>
        <taxon>Flavobacteriia</taxon>
        <taxon>Flavobacteriales</taxon>
        <taxon>Flavobacteriaceae</taxon>
        <taxon>Flavobacterium</taxon>
    </lineage>
</organism>